<sequence length="456" mass="51633">MPKPKIEYIVSLGDSLSDPGAMDHRKLLDVIPMDGLSGLKGKSPKGAFTNGYTWTTDFGNDLAEEEIIKHLKRSGASAIDIADGIIDHDPKEEKPLHDDFNLDGYKRLDLQGQDLLRYYDEGGATSYDYSERPIANLKLLATEKIVSNLAAKRRLLLADDKARGITAQHKQRTLVTEWSGANDLLTVNLKPNKEEAQKAVKARLENVEKLIAAGYCHFALFNLPDLSLTPQFQLGSAEDRDNAHEVCTYFNQLLAEGIMKLSEQYKEACSINLFDVNQIFTDAYNHPQAYGLDPAKKHTPYITSPDFKLNSDRTSPAPGYMFWDEKHPTAHVHKILAEKFYAEYSKKYHFTAPHESLLTQFKENYGQRWSDDMNGWFGFFRHSNLADYKSPDLTLTDILNHALNNKGKRTRDVITKLGWINAQGELISKNPQLVHAWQELNAHKESINDDVSCLFD</sequence>
<dbReference type="CDD" id="cd01846">
    <property type="entry name" value="fatty_acyltransferase_like"/>
    <property type="match status" value="1"/>
</dbReference>
<dbReference type="InterPro" id="IPR036514">
    <property type="entry name" value="SGNH_hydro_sf"/>
</dbReference>
<evidence type="ECO:0000313" key="3">
    <source>
        <dbReference type="Proteomes" id="UP001222087"/>
    </source>
</evidence>
<evidence type="ECO:0000313" key="2">
    <source>
        <dbReference type="EMBL" id="WED43709.1"/>
    </source>
</evidence>
<protein>
    <submittedName>
        <fullName evidence="2">SGNH/GDSL hydrolase family protein</fullName>
    </submittedName>
</protein>
<proteinExistence type="predicted"/>
<dbReference type="Pfam" id="PF00657">
    <property type="entry name" value="Lipase_GDSL"/>
    <property type="match status" value="1"/>
</dbReference>
<dbReference type="RefSeq" id="WP_275089521.1">
    <property type="nucleotide sequence ID" value="NZ_CP119078.1"/>
</dbReference>
<dbReference type="EMBL" id="CP119078">
    <property type="protein sequence ID" value="WED43709.1"/>
    <property type="molecule type" value="Genomic_DNA"/>
</dbReference>
<keyword evidence="1 2" id="KW-0378">Hydrolase</keyword>
<dbReference type="PANTHER" id="PTHR45648">
    <property type="entry name" value="GDSL LIPASE/ACYLHYDROLASE FAMILY PROTEIN (AFU_ORTHOLOGUE AFUA_4G14700)"/>
    <property type="match status" value="1"/>
</dbReference>
<keyword evidence="3" id="KW-1185">Reference proteome</keyword>
<gene>
    <name evidence="2" type="ORF">PXX05_02725</name>
</gene>
<dbReference type="InterPro" id="IPR051058">
    <property type="entry name" value="GDSL_Est/Lipase"/>
</dbReference>
<dbReference type="InterPro" id="IPR001087">
    <property type="entry name" value="GDSL"/>
</dbReference>
<dbReference type="Gene3D" id="3.40.50.1110">
    <property type="entry name" value="SGNH hydrolase"/>
    <property type="match status" value="1"/>
</dbReference>
<accession>A0ABY8ATA0</accession>
<dbReference type="GO" id="GO:0016787">
    <property type="term" value="F:hydrolase activity"/>
    <property type="evidence" value="ECO:0007669"/>
    <property type="project" value="UniProtKB-KW"/>
</dbReference>
<dbReference type="Proteomes" id="UP001222087">
    <property type="component" value="Chromosome"/>
</dbReference>
<reference evidence="2 3" key="1">
    <citation type="submission" date="2023-02" db="EMBL/GenBank/DDBJ databases">
        <title>Genome Sequence of L. cardiaca H63T.</title>
        <authorList>
            <person name="Lopez A.E."/>
            <person name="Cianciotto N.P."/>
        </authorList>
    </citation>
    <scope>NUCLEOTIDE SEQUENCE [LARGE SCALE GENOMIC DNA]</scope>
    <source>
        <strain evidence="2 3">H63</strain>
    </source>
</reference>
<dbReference type="PANTHER" id="PTHR45648:SF22">
    <property type="entry name" value="GDSL LIPASE_ACYLHYDROLASE FAMILY PROTEIN (AFU_ORTHOLOGUE AFUA_4G14700)"/>
    <property type="match status" value="1"/>
</dbReference>
<name>A0ABY8ATA0_9GAMM</name>
<evidence type="ECO:0000256" key="1">
    <source>
        <dbReference type="ARBA" id="ARBA00022801"/>
    </source>
</evidence>
<dbReference type="SUPFAM" id="SSF52266">
    <property type="entry name" value="SGNH hydrolase"/>
    <property type="match status" value="1"/>
</dbReference>
<organism evidence="2 3">
    <name type="scientific">Legionella cardiaca</name>
    <dbReference type="NCBI Taxonomy" id="1071983"/>
    <lineage>
        <taxon>Bacteria</taxon>
        <taxon>Pseudomonadati</taxon>
        <taxon>Pseudomonadota</taxon>
        <taxon>Gammaproteobacteria</taxon>
        <taxon>Legionellales</taxon>
        <taxon>Legionellaceae</taxon>
        <taxon>Legionella</taxon>
    </lineage>
</organism>